<feature type="domain" description="SCP" evidence="2">
    <location>
        <begin position="43"/>
        <end position="156"/>
    </location>
</feature>
<keyword evidence="1" id="KW-0732">Signal</keyword>
<dbReference type="Gene3D" id="3.40.33.10">
    <property type="entry name" value="CAP"/>
    <property type="match status" value="1"/>
</dbReference>
<accession>A0ABY2KGT8</accession>
<dbReference type="EMBL" id="RPEM01000024">
    <property type="protein sequence ID" value="TGD41451.1"/>
    <property type="molecule type" value="Genomic_DNA"/>
</dbReference>
<evidence type="ECO:0000313" key="4">
    <source>
        <dbReference type="Proteomes" id="UP000297741"/>
    </source>
</evidence>
<dbReference type="InterPro" id="IPR035940">
    <property type="entry name" value="CAP_sf"/>
</dbReference>
<protein>
    <submittedName>
        <fullName evidence="3">CAP domain-containing protein</fullName>
    </submittedName>
</protein>
<comment type="caution">
    <text evidence="3">The sequence shown here is derived from an EMBL/GenBank/DDBJ whole genome shotgun (WGS) entry which is preliminary data.</text>
</comment>
<dbReference type="CDD" id="cd05379">
    <property type="entry name" value="CAP_bacterial"/>
    <property type="match status" value="1"/>
</dbReference>
<feature type="signal peptide" evidence="1">
    <location>
        <begin position="1"/>
        <end position="26"/>
    </location>
</feature>
<evidence type="ECO:0000259" key="2">
    <source>
        <dbReference type="Pfam" id="PF00188"/>
    </source>
</evidence>
<keyword evidence="4" id="KW-1185">Reference proteome</keyword>
<organism evidence="3 4">
    <name type="scientific">Pseudotabrizicola sediminis</name>
    <dbReference type="NCBI Taxonomy" id="2486418"/>
    <lineage>
        <taxon>Bacteria</taxon>
        <taxon>Pseudomonadati</taxon>
        <taxon>Pseudomonadota</taxon>
        <taxon>Alphaproteobacteria</taxon>
        <taxon>Rhodobacterales</taxon>
        <taxon>Paracoccaceae</taxon>
        <taxon>Pseudotabrizicola</taxon>
    </lineage>
</organism>
<dbReference type="SUPFAM" id="SSF55797">
    <property type="entry name" value="PR-1-like"/>
    <property type="match status" value="1"/>
</dbReference>
<evidence type="ECO:0000313" key="3">
    <source>
        <dbReference type="EMBL" id="TGD41451.1"/>
    </source>
</evidence>
<dbReference type="InterPro" id="IPR014044">
    <property type="entry name" value="CAP_dom"/>
</dbReference>
<gene>
    <name evidence="3" type="ORF">EEB11_18425</name>
</gene>
<dbReference type="Pfam" id="PF00188">
    <property type="entry name" value="CAP"/>
    <property type="match status" value="1"/>
</dbReference>
<evidence type="ECO:0000256" key="1">
    <source>
        <dbReference type="SAM" id="SignalP"/>
    </source>
</evidence>
<name>A0ABY2KGT8_9RHOB</name>
<dbReference type="PANTHER" id="PTHR31157">
    <property type="entry name" value="SCP DOMAIN-CONTAINING PROTEIN"/>
    <property type="match status" value="1"/>
</dbReference>
<reference evidence="3 4" key="1">
    <citation type="submission" date="2018-11" db="EMBL/GenBank/DDBJ databases">
        <title>Tabrizicola sp. isolated from sediment of alpine lake.</title>
        <authorList>
            <person name="Liu Z."/>
        </authorList>
    </citation>
    <scope>NUCLEOTIDE SEQUENCE [LARGE SCALE GENOMIC DNA]</scope>
    <source>
        <strain evidence="3 4">DRYC-M-16</strain>
    </source>
</reference>
<sequence length="160" mass="17252">MNVDRLISCLLPFAFFVLIAAVPAAACTLPTGAADLTRQLVVNINQERARAGLRPFRLSGLLSDVAQRHACENASQNRLSHRGTDGSSPGTRALRVGYDFRHVTENVALGHATPDGVLRAWLFSSSHRQNIFDPRTVDLGVAVAVGQDGRLHWVMNGGAL</sequence>
<dbReference type="Proteomes" id="UP000297741">
    <property type="component" value="Unassembled WGS sequence"/>
</dbReference>
<proteinExistence type="predicted"/>
<dbReference type="RefSeq" id="WP_135433909.1">
    <property type="nucleotide sequence ID" value="NZ_RPEM01000024.1"/>
</dbReference>
<feature type="chain" id="PRO_5045738817" evidence="1">
    <location>
        <begin position="27"/>
        <end position="160"/>
    </location>
</feature>
<dbReference type="PANTHER" id="PTHR31157:SF1">
    <property type="entry name" value="SCP DOMAIN-CONTAINING PROTEIN"/>
    <property type="match status" value="1"/>
</dbReference>